<dbReference type="EMBL" id="WUBL01000088">
    <property type="protein sequence ID" value="KAF2966458.1"/>
    <property type="molecule type" value="Genomic_DNA"/>
</dbReference>
<proteinExistence type="predicted"/>
<dbReference type="Proteomes" id="UP000481858">
    <property type="component" value="Unassembled WGS sequence"/>
</dbReference>
<sequence>MQTKLIIVSFLLAVTKVLAGGYAGALDRVWLFYAYQIDGLNDPADRTLGWKCLSWDDRENKCRTSKKGVNGWVMCQGTMQPGRRCTFSELLNFIGGADRKEDLLADSSGKPLPLTDTNPDPEQTAKNVYAHFERQPRAKVPDWPGYRIIHKGDEDYMRSIIRVTDLVKKAADDGKNTDANKQLFQRFADTTMQIKTARVGDHGPYLISATENALRERGIHVEKESVGSGHSPIDPMRTWETVDWEKTMSQAVSSGSFSNDDVKKIMSEVRTEFYKDDTASAHRAVIRAFETSESKAKGCL</sequence>
<dbReference type="OrthoDB" id="3467882at2759"/>
<feature type="chain" id="PRO_5028909187" evidence="1">
    <location>
        <begin position="20"/>
        <end position="300"/>
    </location>
</feature>
<reference evidence="2 3" key="1">
    <citation type="submission" date="2019-12" db="EMBL/GenBank/DDBJ databases">
        <title>Draft genome sequence of the ascomycete Xylaria multiplex DSM 110363.</title>
        <authorList>
            <person name="Buettner E."/>
            <person name="Kellner H."/>
        </authorList>
    </citation>
    <scope>NUCLEOTIDE SEQUENCE [LARGE SCALE GENOMIC DNA]</scope>
    <source>
        <strain evidence="2 3">DSM 110363</strain>
    </source>
</reference>
<keyword evidence="1" id="KW-0732">Signal</keyword>
<dbReference type="InParanoid" id="A0A7C8INY2"/>
<feature type="signal peptide" evidence="1">
    <location>
        <begin position="1"/>
        <end position="19"/>
    </location>
</feature>
<evidence type="ECO:0000256" key="1">
    <source>
        <dbReference type="SAM" id="SignalP"/>
    </source>
</evidence>
<protein>
    <submittedName>
        <fullName evidence="2">Uncharacterized protein</fullName>
    </submittedName>
</protein>
<gene>
    <name evidence="2" type="ORF">GQX73_g7082</name>
</gene>
<dbReference type="AlphaFoldDB" id="A0A7C8INY2"/>
<name>A0A7C8INY2_9PEZI</name>
<organism evidence="2 3">
    <name type="scientific">Xylaria multiplex</name>
    <dbReference type="NCBI Taxonomy" id="323545"/>
    <lineage>
        <taxon>Eukaryota</taxon>
        <taxon>Fungi</taxon>
        <taxon>Dikarya</taxon>
        <taxon>Ascomycota</taxon>
        <taxon>Pezizomycotina</taxon>
        <taxon>Sordariomycetes</taxon>
        <taxon>Xylariomycetidae</taxon>
        <taxon>Xylariales</taxon>
        <taxon>Xylariaceae</taxon>
        <taxon>Xylaria</taxon>
    </lineage>
</organism>
<comment type="caution">
    <text evidence="2">The sequence shown here is derived from an EMBL/GenBank/DDBJ whole genome shotgun (WGS) entry which is preliminary data.</text>
</comment>
<evidence type="ECO:0000313" key="2">
    <source>
        <dbReference type="EMBL" id="KAF2966458.1"/>
    </source>
</evidence>
<accession>A0A7C8INY2</accession>
<evidence type="ECO:0000313" key="3">
    <source>
        <dbReference type="Proteomes" id="UP000481858"/>
    </source>
</evidence>
<keyword evidence="3" id="KW-1185">Reference proteome</keyword>